<evidence type="ECO:0000256" key="5">
    <source>
        <dbReference type="ARBA" id="ARBA00022741"/>
    </source>
</evidence>
<gene>
    <name evidence="14" type="ORF">Klosneuvirus_2_249</name>
</gene>
<dbReference type="GO" id="GO:0006397">
    <property type="term" value="P:mRNA processing"/>
    <property type="evidence" value="ECO:0007669"/>
    <property type="project" value="UniProtKB-KW"/>
</dbReference>
<dbReference type="CDD" id="cd20920">
    <property type="entry name" value="polyA_pol_Mimi"/>
    <property type="match status" value="1"/>
</dbReference>
<dbReference type="GO" id="GO:0005524">
    <property type="term" value="F:ATP binding"/>
    <property type="evidence" value="ECO:0007669"/>
    <property type="project" value="UniProtKB-KW"/>
</dbReference>
<dbReference type="EMBL" id="KY684109">
    <property type="protein sequence ID" value="ARF11813.1"/>
    <property type="molecule type" value="Genomic_DNA"/>
</dbReference>
<dbReference type="Pfam" id="PF19244">
    <property type="entry name" value="Poly_A_pol_cat"/>
    <property type="match status" value="1"/>
</dbReference>
<evidence type="ECO:0000256" key="9">
    <source>
        <dbReference type="ARBA" id="ARBA00025732"/>
    </source>
</evidence>
<dbReference type="GO" id="GO:1990817">
    <property type="term" value="F:poly(A) RNA polymerase activity"/>
    <property type="evidence" value="ECO:0007669"/>
    <property type="project" value="UniProtKB-EC"/>
</dbReference>
<keyword evidence="5" id="KW-0547">Nucleotide-binding</keyword>
<evidence type="ECO:0000259" key="12">
    <source>
        <dbReference type="Pfam" id="PF19244"/>
    </source>
</evidence>
<feature type="domain" description="Putative poly(A) polymerase catalytic subunit C-terminal mimivirus" evidence="13">
    <location>
        <begin position="214"/>
        <end position="468"/>
    </location>
</feature>
<evidence type="ECO:0000259" key="13">
    <source>
        <dbReference type="Pfam" id="PF21649"/>
    </source>
</evidence>
<proteinExistence type="inferred from homology"/>
<keyword evidence="8" id="KW-0804">Transcription</keyword>
<evidence type="ECO:0000256" key="8">
    <source>
        <dbReference type="ARBA" id="ARBA00023163"/>
    </source>
</evidence>
<dbReference type="GO" id="GO:0044423">
    <property type="term" value="C:virion component"/>
    <property type="evidence" value="ECO:0007669"/>
    <property type="project" value="UniProtKB-KW"/>
</dbReference>
<sequence length="498" mass="58764">MELYTIDDLDLVNENIGDVIDTIEENKLDIFEPTRKELLDADKIILDYIKEKKRKVYGGFAQNKSIVLKNPDDAFYPENQIPDIDCYSPEPLLDIKNLCDLLHKNGHKHIEGKEALHKETYSIFVNFQNVCDISYVPKNIYHKIPFIEFEGINYTHPSFTYIDFYRMITDPYFSSFRWEKIFPRLYKLQKHYPFNKATKELNNAYNVPKNQIEIIDKINKHLYNELKNKDNFLVVGQYAYNHLLEQSGIMKDKALGKKYKPIENPFWQIISTNYIPDTANLIINLKKEYKDKIQYTEFYPLWMFTGYGTVVYYIDDKIEIPILHIISHNNRCMPSIKVEKGKDYLQYGSFDVIFLMNLIAAFRSKVAGVEEKQHYHNIMTSHLVEMRNYYLKKNKLTLLDESPFKTFIPDCTGSTMEPGRETRLLRDKKYKEGKLVVFKYDPLNPKDPPDYKFANTSGNPINKPINLKVTKYIQNPELLKSFKKPDIEDEDEDIGEEN</sequence>
<keyword evidence="6" id="KW-0067">ATP-binding</keyword>
<evidence type="ECO:0000256" key="4">
    <source>
        <dbReference type="ARBA" id="ARBA00022679"/>
    </source>
</evidence>
<feature type="domain" description="Poly(A) polymerase catalytic subunit" evidence="12">
    <location>
        <begin position="44"/>
        <end position="173"/>
    </location>
</feature>
<evidence type="ECO:0000256" key="11">
    <source>
        <dbReference type="ARBA" id="ARBA00048830"/>
    </source>
</evidence>
<evidence type="ECO:0000256" key="1">
    <source>
        <dbReference type="ARBA" id="ARBA00004328"/>
    </source>
</evidence>
<accession>A0A1V0SJC4</accession>
<evidence type="ECO:0000256" key="7">
    <source>
        <dbReference type="ARBA" id="ARBA00022844"/>
    </source>
</evidence>
<dbReference type="InterPro" id="IPR045355">
    <property type="entry name" value="PolyA_pol_cat_su"/>
</dbReference>
<dbReference type="Pfam" id="PF21649">
    <property type="entry name" value="APMV_polyA_pol_cat_2nd"/>
    <property type="match status" value="1"/>
</dbReference>
<comment type="catalytic activity">
    <reaction evidence="11">
        <text>RNA(n) + ATP = RNA(n)-3'-adenine ribonucleotide + diphosphate</text>
        <dbReference type="Rhea" id="RHEA:11332"/>
        <dbReference type="Rhea" id="RHEA-COMP:14527"/>
        <dbReference type="Rhea" id="RHEA-COMP:17347"/>
        <dbReference type="ChEBI" id="CHEBI:30616"/>
        <dbReference type="ChEBI" id="CHEBI:33019"/>
        <dbReference type="ChEBI" id="CHEBI:140395"/>
        <dbReference type="ChEBI" id="CHEBI:173115"/>
        <dbReference type="EC" id="2.7.7.19"/>
    </reaction>
</comment>
<evidence type="ECO:0000256" key="3">
    <source>
        <dbReference type="ARBA" id="ARBA00022664"/>
    </source>
</evidence>
<comment type="subcellular location">
    <subcellularLocation>
        <location evidence="1">Virion</location>
    </subcellularLocation>
</comment>
<dbReference type="InterPro" id="IPR049463">
    <property type="entry name" value="APMV_polyA_pol_cat_2nd"/>
</dbReference>
<evidence type="ECO:0000256" key="6">
    <source>
        <dbReference type="ARBA" id="ARBA00022840"/>
    </source>
</evidence>
<keyword evidence="7" id="KW-0946">Virion</keyword>
<dbReference type="EC" id="2.7.7.19" evidence="2"/>
<evidence type="ECO:0000313" key="14">
    <source>
        <dbReference type="EMBL" id="ARF11813.1"/>
    </source>
</evidence>
<name>A0A1V0SJC4_9VIRU</name>
<keyword evidence="3" id="KW-0507">mRNA processing</keyword>
<reference evidence="14" key="1">
    <citation type="journal article" date="2017" name="Science">
        <title>Giant viruses with an expanded complement of translation system components.</title>
        <authorList>
            <person name="Schulz F."/>
            <person name="Yutin N."/>
            <person name="Ivanova N.N."/>
            <person name="Ortega D.R."/>
            <person name="Lee T.K."/>
            <person name="Vierheilig J."/>
            <person name="Daims H."/>
            <person name="Horn M."/>
            <person name="Wagner M."/>
            <person name="Jensen G.J."/>
            <person name="Kyrpides N.C."/>
            <person name="Koonin E.V."/>
            <person name="Woyke T."/>
        </authorList>
    </citation>
    <scope>NUCLEOTIDE SEQUENCE</scope>
    <source>
        <strain evidence="14">KNV1</strain>
    </source>
</reference>
<organism evidence="14">
    <name type="scientific">Klosneuvirus KNV1</name>
    <dbReference type="NCBI Taxonomy" id="1977640"/>
    <lineage>
        <taxon>Viruses</taxon>
        <taxon>Varidnaviria</taxon>
        <taxon>Bamfordvirae</taxon>
        <taxon>Nucleocytoviricota</taxon>
        <taxon>Megaviricetes</taxon>
        <taxon>Imitervirales</taxon>
        <taxon>Mimiviridae</taxon>
        <taxon>Klosneuvirinae</taxon>
        <taxon>Klosneuvirus</taxon>
    </lineage>
</organism>
<evidence type="ECO:0000256" key="10">
    <source>
        <dbReference type="ARBA" id="ARBA00026159"/>
    </source>
</evidence>
<protein>
    <recommendedName>
        <fullName evidence="10">Putative poly(A) polymerase catalytic subunit</fullName>
        <ecNumber evidence="2">2.7.7.19</ecNumber>
    </recommendedName>
</protein>
<comment type="similarity">
    <text evidence="9">Belongs to the poxviridae poly(A) polymerase catalytic subunit family. Highly divergent.</text>
</comment>
<evidence type="ECO:0000256" key="2">
    <source>
        <dbReference type="ARBA" id="ARBA00012388"/>
    </source>
</evidence>
<keyword evidence="4" id="KW-0808">Transferase</keyword>